<accession>A0A2I0WRE4</accession>
<sequence>MFSYQKLKHVEDREYEELVIVRKNIIGNGRQGRRWGRSGWSWRRPRVRVAGLLRRVVRGKAAAVRAAMRASLKKMMIRLKEGKPYIGELFAGNYMFMQVNPSVAVSYLDKSLIPTTRLHNAYAVTPRIAF</sequence>
<proteinExistence type="predicted"/>
<keyword evidence="2" id="KW-1185">Reference proteome</keyword>
<gene>
    <name evidence="1" type="ORF">MA16_Dca018040</name>
</gene>
<reference evidence="1 2" key="2">
    <citation type="journal article" date="2017" name="Nature">
        <title>The Apostasia genome and the evolution of orchids.</title>
        <authorList>
            <person name="Zhang G.Q."/>
            <person name="Liu K.W."/>
            <person name="Li Z."/>
            <person name="Lohaus R."/>
            <person name="Hsiao Y.Y."/>
            <person name="Niu S.C."/>
            <person name="Wang J.Y."/>
            <person name="Lin Y.C."/>
            <person name="Xu Q."/>
            <person name="Chen L.J."/>
            <person name="Yoshida K."/>
            <person name="Fujiwara S."/>
            <person name="Wang Z.W."/>
            <person name="Zhang Y.Q."/>
            <person name="Mitsuda N."/>
            <person name="Wang M."/>
            <person name="Liu G.H."/>
            <person name="Pecoraro L."/>
            <person name="Huang H.X."/>
            <person name="Xiao X.J."/>
            <person name="Lin M."/>
            <person name="Wu X.Y."/>
            <person name="Wu W.L."/>
            <person name="Chen Y.Y."/>
            <person name="Chang S.B."/>
            <person name="Sakamoto S."/>
            <person name="Ohme-Takagi M."/>
            <person name="Yagi M."/>
            <person name="Zeng S.J."/>
            <person name="Shen C.Y."/>
            <person name="Yeh C.M."/>
            <person name="Luo Y.B."/>
            <person name="Tsai W.C."/>
            <person name="Van de Peer Y."/>
            <person name="Liu Z.J."/>
        </authorList>
    </citation>
    <scope>NUCLEOTIDE SEQUENCE [LARGE SCALE GENOMIC DNA]</scope>
    <source>
        <tissue evidence="1">The whole plant</tissue>
    </source>
</reference>
<dbReference type="EMBL" id="KZ502467">
    <property type="protein sequence ID" value="PKU78240.1"/>
    <property type="molecule type" value="Genomic_DNA"/>
</dbReference>
<dbReference type="AlphaFoldDB" id="A0A2I0WRE4"/>
<dbReference type="PANTHER" id="PTHR36795">
    <property type="entry name" value="OS01G0938400 PROTEIN"/>
    <property type="match status" value="1"/>
</dbReference>
<dbReference type="Proteomes" id="UP000233837">
    <property type="component" value="Unassembled WGS sequence"/>
</dbReference>
<organism evidence="1 2">
    <name type="scientific">Dendrobium catenatum</name>
    <dbReference type="NCBI Taxonomy" id="906689"/>
    <lineage>
        <taxon>Eukaryota</taxon>
        <taxon>Viridiplantae</taxon>
        <taxon>Streptophyta</taxon>
        <taxon>Embryophyta</taxon>
        <taxon>Tracheophyta</taxon>
        <taxon>Spermatophyta</taxon>
        <taxon>Magnoliopsida</taxon>
        <taxon>Liliopsida</taxon>
        <taxon>Asparagales</taxon>
        <taxon>Orchidaceae</taxon>
        <taxon>Epidendroideae</taxon>
        <taxon>Malaxideae</taxon>
        <taxon>Dendrobiinae</taxon>
        <taxon>Dendrobium</taxon>
    </lineage>
</organism>
<evidence type="ECO:0000313" key="1">
    <source>
        <dbReference type="EMBL" id="PKU78240.1"/>
    </source>
</evidence>
<dbReference type="PANTHER" id="PTHR36795:SF2">
    <property type="entry name" value="OS01G0938400 PROTEIN"/>
    <property type="match status" value="1"/>
</dbReference>
<evidence type="ECO:0000313" key="2">
    <source>
        <dbReference type="Proteomes" id="UP000233837"/>
    </source>
</evidence>
<reference evidence="1 2" key="1">
    <citation type="journal article" date="2016" name="Sci. Rep.">
        <title>The Dendrobium catenatum Lindl. genome sequence provides insights into polysaccharide synthase, floral development and adaptive evolution.</title>
        <authorList>
            <person name="Zhang G.Q."/>
            <person name="Xu Q."/>
            <person name="Bian C."/>
            <person name="Tsai W.C."/>
            <person name="Yeh C.M."/>
            <person name="Liu K.W."/>
            <person name="Yoshida K."/>
            <person name="Zhang L.S."/>
            <person name="Chang S.B."/>
            <person name="Chen F."/>
            <person name="Shi Y."/>
            <person name="Su Y.Y."/>
            <person name="Zhang Y.Q."/>
            <person name="Chen L.J."/>
            <person name="Yin Y."/>
            <person name="Lin M."/>
            <person name="Huang H."/>
            <person name="Deng H."/>
            <person name="Wang Z.W."/>
            <person name="Zhu S.L."/>
            <person name="Zhao X."/>
            <person name="Deng C."/>
            <person name="Niu S.C."/>
            <person name="Huang J."/>
            <person name="Wang M."/>
            <person name="Liu G.H."/>
            <person name="Yang H.J."/>
            <person name="Xiao X.J."/>
            <person name="Hsiao Y.Y."/>
            <person name="Wu W.L."/>
            <person name="Chen Y.Y."/>
            <person name="Mitsuda N."/>
            <person name="Ohme-Takagi M."/>
            <person name="Luo Y.B."/>
            <person name="Van de Peer Y."/>
            <person name="Liu Z.J."/>
        </authorList>
    </citation>
    <scope>NUCLEOTIDE SEQUENCE [LARGE SCALE GENOMIC DNA]</scope>
    <source>
        <tissue evidence="1">The whole plant</tissue>
    </source>
</reference>
<protein>
    <submittedName>
        <fullName evidence="1">Uncharacterized protein</fullName>
    </submittedName>
</protein>
<name>A0A2I0WRE4_9ASPA</name>